<keyword evidence="1" id="KW-1133">Transmembrane helix</keyword>
<sequence>MTSLGTYAILVLPWAASIITIPIVTSTTMSPCMFKASNTDLVIKSLDTAVPLLTAAAVLVAAVVLREDSSVACRWSLWIADRKLTTISDTRQMLSCLPSVTHPLSLWLSISWRSITSQDGSTVRWLTSCPRLKSS</sequence>
<keyword evidence="3" id="KW-1185">Reference proteome</keyword>
<evidence type="ECO:0000313" key="3">
    <source>
        <dbReference type="Proteomes" id="UP001497497"/>
    </source>
</evidence>
<proteinExistence type="predicted"/>
<keyword evidence="1" id="KW-0812">Transmembrane</keyword>
<name>A0AAV2I7Y8_LYMST</name>
<protein>
    <recommendedName>
        <fullName evidence="4">Secreted protein</fullName>
    </recommendedName>
</protein>
<accession>A0AAV2I7Y8</accession>
<dbReference type="Proteomes" id="UP001497497">
    <property type="component" value="Unassembled WGS sequence"/>
</dbReference>
<keyword evidence="1" id="KW-0472">Membrane</keyword>
<dbReference type="AlphaFoldDB" id="A0AAV2I7Y8"/>
<feature type="transmembrane region" description="Helical" evidence="1">
    <location>
        <begin position="7"/>
        <end position="28"/>
    </location>
</feature>
<organism evidence="2 3">
    <name type="scientific">Lymnaea stagnalis</name>
    <name type="common">Great pond snail</name>
    <name type="synonym">Helix stagnalis</name>
    <dbReference type="NCBI Taxonomy" id="6523"/>
    <lineage>
        <taxon>Eukaryota</taxon>
        <taxon>Metazoa</taxon>
        <taxon>Spiralia</taxon>
        <taxon>Lophotrochozoa</taxon>
        <taxon>Mollusca</taxon>
        <taxon>Gastropoda</taxon>
        <taxon>Heterobranchia</taxon>
        <taxon>Euthyneura</taxon>
        <taxon>Panpulmonata</taxon>
        <taxon>Hygrophila</taxon>
        <taxon>Lymnaeoidea</taxon>
        <taxon>Lymnaeidae</taxon>
        <taxon>Lymnaea</taxon>
    </lineage>
</organism>
<comment type="caution">
    <text evidence="2">The sequence shown here is derived from an EMBL/GenBank/DDBJ whole genome shotgun (WGS) entry which is preliminary data.</text>
</comment>
<evidence type="ECO:0008006" key="4">
    <source>
        <dbReference type="Google" id="ProtNLM"/>
    </source>
</evidence>
<gene>
    <name evidence="2" type="ORF">GSLYS_00015279001</name>
</gene>
<reference evidence="2 3" key="1">
    <citation type="submission" date="2024-04" db="EMBL/GenBank/DDBJ databases">
        <authorList>
            <consortium name="Genoscope - CEA"/>
            <person name="William W."/>
        </authorList>
    </citation>
    <scope>NUCLEOTIDE SEQUENCE [LARGE SCALE GENOMIC DNA]</scope>
</reference>
<evidence type="ECO:0000256" key="1">
    <source>
        <dbReference type="SAM" id="Phobius"/>
    </source>
</evidence>
<feature type="transmembrane region" description="Helical" evidence="1">
    <location>
        <begin position="48"/>
        <end position="65"/>
    </location>
</feature>
<evidence type="ECO:0000313" key="2">
    <source>
        <dbReference type="EMBL" id="CAL1541673.1"/>
    </source>
</evidence>
<dbReference type="EMBL" id="CAXITT010000446">
    <property type="protein sequence ID" value="CAL1541673.1"/>
    <property type="molecule type" value="Genomic_DNA"/>
</dbReference>